<comment type="caution">
    <text evidence="2">The sequence shown here is derived from an EMBL/GenBank/DDBJ whole genome shotgun (WGS) entry which is preliminary data.</text>
</comment>
<dbReference type="Pfam" id="PF13181">
    <property type="entry name" value="TPR_8"/>
    <property type="match status" value="2"/>
</dbReference>
<name>A0A923DUM6_9SPHI</name>
<accession>A0A923DUM6</accession>
<gene>
    <name evidence="2" type="ORF">GM921_01690</name>
</gene>
<dbReference type="SUPFAM" id="SSF48452">
    <property type="entry name" value="TPR-like"/>
    <property type="match status" value="2"/>
</dbReference>
<keyword evidence="1" id="KW-0732">Signal</keyword>
<dbReference type="InterPro" id="IPR019734">
    <property type="entry name" value="TPR_rpt"/>
</dbReference>
<dbReference type="Gene3D" id="1.25.40.10">
    <property type="entry name" value="Tetratricopeptide repeat domain"/>
    <property type="match status" value="3"/>
</dbReference>
<organism evidence="2 3">
    <name type="scientific">Pedobacter planticolens</name>
    <dbReference type="NCBI Taxonomy" id="2679964"/>
    <lineage>
        <taxon>Bacteria</taxon>
        <taxon>Pseudomonadati</taxon>
        <taxon>Bacteroidota</taxon>
        <taxon>Sphingobacteriia</taxon>
        <taxon>Sphingobacteriales</taxon>
        <taxon>Sphingobacteriaceae</taxon>
        <taxon>Pedobacter</taxon>
    </lineage>
</organism>
<dbReference type="EMBL" id="WNXD01000001">
    <property type="protein sequence ID" value="MBB2144184.1"/>
    <property type="molecule type" value="Genomic_DNA"/>
</dbReference>
<dbReference type="SMART" id="SM00028">
    <property type="entry name" value="TPR"/>
    <property type="match status" value="5"/>
</dbReference>
<dbReference type="Proteomes" id="UP000601055">
    <property type="component" value="Unassembled WGS sequence"/>
</dbReference>
<dbReference type="AlphaFoldDB" id="A0A923DUM6"/>
<evidence type="ECO:0000313" key="3">
    <source>
        <dbReference type="Proteomes" id="UP000601055"/>
    </source>
</evidence>
<dbReference type="PANTHER" id="PTHR12558">
    <property type="entry name" value="CELL DIVISION CYCLE 16,23,27"/>
    <property type="match status" value="1"/>
</dbReference>
<dbReference type="InterPro" id="IPR011990">
    <property type="entry name" value="TPR-like_helical_dom_sf"/>
</dbReference>
<evidence type="ECO:0000256" key="1">
    <source>
        <dbReference type="SAM" id="SignalP"/>
    </source>
</evidence>
<reference evidence="2" key="1">
    <citation type="submission" date="2019-11" db="EMBL/GenBank/DDBJ databases">
        <title>Description of Pedobacter sp. LMG 31464T.</title>
        <authorList>
            <person name="Carlier A."/>
            <person name="Qi S."/>
            <person name="Vandamme P."/>
        </authorList>
    </citation>
    <scope>NUCLEOTIDE SEQUENCE</scope>
    <source>
        <strain evidence="2">LMG 31464</strain>
    </source>
</reference>
<dbReference type="PANTHER" id="PTHR12558:SF13">
    <property type="entry name" value="CELL DIVISION CYCLE PROTEIN 27 HOMOLOG"/>
    <property type="match status" value="1"/>
</dbReference>
<evidence type="ECO:0008006" key="4">
    <source>
        <dbReference type="Google" id="ProtNLM"/>
    </source>
</evidence>
<dbReference type="RefSeq" id="WP_182920881.1">
    <property type="nucleotide sequence ID" value="NZ_WNXD01000001.1"/>
</dbReference>
<keyword evidence="3" id="KW-1185">Reference proteome</keyword>
<evidence type="ECO:0000313" key="2">
    <source>
        <dbReference type="EMBL" id="MBB2144184.1"/>
    </source>
</evidence>
<sequence>MKKLFFVFFLALLHLVTFAQSIVLDKEKLLEYYQTQRYADAAQYLKSIYPTDTKDVKALSQMAYCNMMAGKLPEAEKSYLSINEIQPNTLPVLFNLANINTRRGNDTKAKAYLESIVKIDTINFNAFKQLAGLIKDSLQLKIAYLKKANSLNSADADVATDLAQGYRDLQQWALGYQVLKVAIAADTSNLFLLQAQLPFANELKKYKEVIYVGEKLLKDGTDANVVKNVGKAYYFLKNYQKCINLYEMLEKMAMQNEMTLYLMTLSYRELKNLDMAMVYAKKTIEEGVSANTATYYGLLAGLQESNGNLTTSVSSYKRGLTFSENSNIYYRLGLLYDLKLKQQKSALTYYNLYLKSKPDVNSEKEQIEYVKTRVSDLKVTTK</sequence>
<protein>
    <recommendedName>
        <fullName evidence="4">Tetratricopeptide repeat-containing protein</fullName>
    </recommendedName>
</protein>
<feature type="chain" id="PRO_5037458582" description="Tetratricopeptide repeat-containing protein" evidence="1">
    <location>
        <begin position="20"/>
        <end position="382"/>
    </location>
</feature>
<feature type="signal peptide" evidence="1">
    <location>
        <begin position="1"/>
        <end position="19"/>
    </location>
</feature>
<proteinExistence type="predicted"/>